<comment type="caution">
    <text evidence="1">The sequence shown here is derived from an EMBL/GenBank/DDBJ whole genome shotgun (WGS) entry which is preliminary data.</text>
</comment>
<dbReference type="EMBL" id="AZCX01000013">
    <property type="protein sequence ID" value="KRK47027.1"/>
    <property type="molecule type" value="Genomic_DNA"/>
</dbReference>
<dbReference type="InterPro" id="IPR036514">
    <property type="entry name" value="SGNH_hydro_sf"/>
</dbReference>
<protein>
    <submittedName>
        <fullName evidence="1">Acyltransferase</fullName>
    </submittedName>
</protein>
<dbReference type="GO" id="GO:0016746">
    <property type="term" value="F:acyltransferase activity"/>
    <property type="evidence" value="ECO:0007669"/>
    <property type="project" value="UniProtKB-KW"/>
</dbReference>
<keyword evidence="2" id="KW-1185">Reference proteome</keyword>
<dbReference type="RefSeq" id="WP_056943120.1">
    <property type="nucleotide sequence ID" value="NZ_AZCX01000013.1"/>
</dbReference>
<proteinExistence type="predicted"/>
<dbReference type="PATRIC" id="fig|1302272.5.peg.793"/>
<keyword evidence="1" id="KW-0808">Transferase</keyword>
<sequence>MGEHTKQKPPLMRRSSFWIGAIILVVLIGAATVGRGTISGWLTPHTTKTVKPKPKPKPKPVKLTPYEKKVAAKYQIPAQATALAHVAPVTAIGDSVMVDIIPELKQVFPRVHVNGQVGRQFYELPGIARTLKAQGSLAQNVVVNLGTNGPPEKADVAKFLKVVGPKRQVYWINTHVPTQKWEHQTNTLIDRTAKDNDNVHVVDWHTLSKGHTKWFAPDHIHLEEAGANAYVGLLAKTMAED</sequence>
<dbReference type="OrthoDB" id="9796461at2"/>
<dbReference type="CDD" id="cd01840">
    <property type="entry name" value="SGNH_hydrolase_yrhL_like"/>
    <property type="match status" value="1"/>
</dbReference>
<dbReference type="Proteomes" id="UP000050911">
    <property type="component" value="Unassembled WGS sequence"/>
</dbReference>
<reference evidence="1 2" key="1">
    <citation type="journal article" date="2015" name="Genome Announc.">
        <title>Expanding the biotechnology potential of lactobacilli through comparative genomics of 213 strains and associated genera.</title>
        <authorList>
            <person name="Sun Z."/>
            <person name="Harris H.M."/>
            <person name="McCann A."/>
            <person name="Guo C."/>
            <person name="Argimon S."/>
            <person name="Zhang W."/>
            <person name="Yang X."/>
            <person name="Jeffery I.B."/>
            <person name="Cooney J.C."/>
            <person name="Kagawa T.F."/>
            <person name="Liu W."/>
            <person name="Song Y."/>
            <person name="Salvetti E."/>
            <person name="Wrobel A."/>
            <person name="Rasinkangas P."/>
            <person name="Parkhill J."/>
            <person name="Rea M.C."/>
            <person name="O'Sullivan O."/>
            <person name="Ritari J."/>
            <person name="Douillard F.P."/>
            <person name="Paul Ross R."/>
            <person name="Yang R."/>
            <person name="Briner A.E."/>
            <person name="Felis G.E."/>
            <person name="de Vos W.M."/>
            <person name="Barrangou R."/>
            <person name="Klaenhammer T.R."/>
            <person name="Caufield P.W."/>
            <person name="Cui Y."/>
            <person name="Zhang H."/>
            <person name="O'Toole P.W."/>
        </authorList>
    </citation>
    <scope>NUCLEOTIDE SEQUENCE [LARGE SCALE GENOMIC DNA]</scope>
    <source>
        <strain evidence="1 2">JCM 15530</strain>
    </source>
</reference>
<accession>A0A0R1HRB9</accession>
<evidence type="ECO:0000313" key="1">
    <source>
        <dbReference type="EMBL" id="KRK47027.1"/>
    </source>
</evidence>
<name>A0A0R1HRB9_9LACO</name>
<dbReference type="SUPFAM" id="SSF52266">
    <property type="entry name" value="SGNH hydrolase"/>
    <property type="match status" value="1"/>
</dbReference>
<gene>
    <name evidence="1" type="ORF">FC96_GL000793</name>
</gene>
<dbReference type="AlphaFoldDB" id="A0A0R1HRB9"/>
<keyword evidence="1" id="KW-0012">Acyltransferase</keyword>
<evidence type="ECO:0000313" key="2">
    <source>
        <dbReference type="Proteomes" id="UP000050911"/>
    </source>
</evidence>
<dbReference type="Gene3D" id="3.40.50.1110">
    <property type="entry name" value="SGNH hydrolase"/>
    <property type="match status" value="1"/>
</dbReference>
<organism evidence="1 2">
    <name type="scientific">Secundilactobacillus kimchicus JCM 15530</name>
    <dbReference type="NCBI Taxonomy" id="1302272"/>
    <lineage>
        <taxon>Bacteria</taxon>
        <taxon>Bacillati</taxon>
        <taxon>Bacillota</taxon>
        <taxon>Bacilli</taxon>
        <taxon>Lactobacillales</taxon>
        <taxon>Lactobacillaceae</taxon>
        <taxon>Secundilactobacillus</taxon>
    </lineage>
</organism>
<dbReference type="STRING" id="1302272.FC96_GL000793"/>